<dbReference type="InterPro" id="IPR036390">
    <property type="entry name" value="WH_DNA-bd_sf"/>
</dbReference>
<dbReference type="Gene3D" id="1.10.10.10">
    <property type="entry name" value="Winged helix-like DNA-binding domain superfamily/Winged helix DNA-binding domain"/>
    <property type="match status" value="1"/>
</dbReference>
<dbReference type="InterPro" id="IPR036388">
    <property type="entry name" value="WH-like_DNA-bd_sf"/>
</dbReference>
<organism evidence="2">
    <name type="scientific">Simulacricoccus ruber</name>
    <dbReference type="NCBI Taxonomy" id="2303410"/>
    <lineage>
        <taxon>Bacteria</taxon>
        <taxon>Pseudomonadati</taxon>
        <taxon>Myxococcota</taxon>
        <taxon>Myxococcia</taxon>
        <taxon>Myxococcales</taxon>
        <taxon>Cystobacterineae</taxon>
        <taxon>Myxococcaceae</taxon>
        <taxon>Simulacricoccus</taxon>
    </lineage>
</organism>
<dbReference type="Pfam" id="PF03551">
    <property type="entry name" value="PadR"/>
    <property type="match status" value="1"/>
</dbReference>
<feature type="domain" description="Transcription regulator PadR N-terminal" evidence="1">
    <location>
        <begin position="17"/>
        <end position="90"/>
    </location>
</feature>
<dbReference type="EMBL" id="MH908884">
    <property type="protein sequence ID" value="AYM52786.1"/>
    <property type="molecule type" value="Genomic_DNA"/>
</dbReference>
<name>A0A3S7UVI4_9BACT</name>
<protein>
    <submittedName>
        <fullName evidence="2">Transcriptional regulator PadR family</fullName>
    </submittedName>
</protein>
<dbReference type="PANTHER" id="PTHR33169:SF14">
    <property type="entry name" value="TRANSCRIPTIONAL REGULATOR RV3488"/>
    <property type="match status" value="1"/>
</dbReference>
<reference evidence="2" key="1">
    <citation type="journal article" date="2018" name="J. Ind. Microbiol. Biotechnol.">
        <title>Genome mining reveals uncommon alkylpyrones as type III PKS products from myxobacteria.</title>
        <authorList>
            <person name="Hug J.J."/>
            <person name="Panter F."/>
            <person name="Krug D."/>
            <person name="Muller R."/>
        </authorList>
    </citation>
    <scope>NUCLEOTIDE SEQUENCE</scope>
    <source>
        <strain evidence="2">MCy10636</strain>
    </source>
</reference>
<dbReference type="SUPFAM" id="SSF46785">
    <property type="entry name" value="Winged helix' DNA-binding domain"/>
    <property type="match status" value="1"/>
</dbReference>
<dbReference type="NCBIfam" id="TIGR03433">
    <property type="entry name" value="padR_acidobact"/>
    <property type="match status" value="1"/>
</dbReference>
<dbReference type="InterPro" id="IPR017799">
    <property type="entry name" value="Tscrpt_reg_PadR_acidobac-type"/>
</dbReference>
<dbReference type="AlphaFoldDB" id="A0A3S7UVI4"/>
<evidence type="ECO:0000313" key="2">
    <source>
        <dbReference type="EMBL" id="AYM52786.1"/>
    </source>
</evidence>
<dbReference type="PANTHER" id="PTHR33169">
    <property type="entry name" value="PADR-FAMILY TRANSCRIPTIONAL REGULATOR"/>
    <property type="match status" value="1"/>
</dbReference>
<dbReference type="InterPro" id="IPR005149">
    <property type="entry name" value="Tscrpt_reg_PadR_N"/>
</dbReference>
<evidence type="ECO:0000259" key="1">
    <source>
        <dbReference type="Pfam" id="PF03551"/>
    </source>
</evidence>
<proteinExistence type="predicted"/>
<dbReference type="InterPro" id="IPR052509">
    <property type="entry name" value="Metal_resp_DNA-bind_regulator"/>
</dbReference>
<accession>A0A3S7UVI4</accession>
<sequence length="110" mass="12126">MAATPLELLQGTLDVLILKSLSWGPRHGYAVADSIRERSGEALRIEEGALYPALHRLEKRGLLAAEWGVSENNRRAKFYALTPLGRAQLRAETQQWVAYAAAVSRVLQAA</sequence>